<keyword evidence="7" id="KW-0963">Cytoplasm</keyword>
<comment type="subunit">
    <text evidence="7">Monomer.</text>
</comment>
<feature type="binding site" evidence="7">
    <location>
        <position position="17"/>
    </location>
    <ligand>
        <name>Mg(2+)</name>
        <dbReference type="ChEBI" id="CHEBI:18420"/>
    </ligand>
</feature>
<comment type="catalytic activity">
    <reaction evidence="7">
        <text>shikimate + ATP = 3-phosphoshikimate + ADP + H(+)</text>
        <dbReference type="Rhea" id="RHEA:13121"/>
        <dbReference type="ChEBI" id="CHEBI:15378"/>
        <dbReference type="ChEBI" id="CHEBI:30616"/>
        <dbReference type="ChEBI" id="CHEBI:36208"/>
        <dbReference type="ChEBI" id="CHEBI:145989"/>
        <dbReference type="ChEBI" id="CHEBI:456216"/>
        <dbReference type="EC" id="2.7.1.71"/>
    </reaction>
</comment>
<protein>
    <recommendedName>
        <fullName evidence="7">Shikimate kinase</fullName>
        <shortName evidence="7">SK</shortName>
        <ecNumber evidence="7">2.7.1.71</ecNumber>
    </recommendedName>
</protein>
<feature type="binding site" evidence="7">
    <location>
        <position position="130"/>
    </location>
    <ligand>
        <name>substrate</name>
    </ligand>
</feature>
<organism evidence="8 9">
    <name type="scientific">Exiguobacterium marinum</name>
    <dbReference type="NCBI Taxonomy" id="273528"/>
    <lineage>
        <taxon>Bacteria</taxon>
        <taxon>Bacillati</taxon>
        <taxon>Bacillota</taxon>
        <taxon>Bacilli</taxon>
        <taxon>Bacillales</taxon>
        <taxon>Bacillales Family XII. Incertae Sedis</taxon>
        <taxon>Exiguobacterium</taxon>
    </lineage>
</organism>
<reference evidence="8 9" key="1">
    <citation type="submission" date="2023-02" db="EMBL/GenBank/DDBJ databases">
        <title>A bacterium isolated from plastisphere.</title>
        <authorList>
            <person name="Sun Y."/>
        </authorList>
    </citation>
    <scope>NUCLEOTIDE SEQUENCE [LARGE SCALE GENOMIC DNA]</scope>
    <source>
        <strain evidence="9">a-1</strain>
    </source>
</reference>
<comment type="cofactor">
    <cofactor evidence="7">
        <name>Mg(2+)</name>
        <dbReference type="ChEBI" id="CHEBI:18420"/>
    </cofactor>
    <text evidence="7">Binds 1 Mg(2+) ion per subunit.</text>
</comment>
<dbReference type="InterPro" id="IPR027417">
    <property type="entry name" value="P-loop_NTPase"/>
</dbReference>
<dbReference type="PANTHER" id="PTHR21087:SF16">
    <property type="entry name" value="SHIKIMATE KINASE 1, CHLOROPLASTIC"/>
    <property type="match status" value="1"/>
</dbReference>
<dbReference type="PRINTS" id="PR01100">
    <property type="entry name" value="SHIKIMTKNASE"/>
</dbReference>
<dbReference type="Proteomes" id="UP001213680">
    <property type="component" value="Chromosome"/>
</dbReference>
<keyword evidence="5 7" id="KW-0067">ATP-binding</keyword>
<feature type="binding site" evidence="7">
    <location>
        <position position="145"/>
    </location>
    <ligand>
        <name>ATP</name>
        <dbReference type="ChEBI" id="CHEBI:30616"/>
    </ligand>
</feature>
<evidence type="ECO:0000256" key="1">
    <source>
        <dbReference type="ARBA" id="ARBA00022605"/>
    </source>
</evidence>
<keyword evidence="2 7" id="KW-0808">Transferase</keyword>
<dbReference type="GO" id="GO:0016301">
    <property type="term" value="F:kinase activity"/>
    <property type="evidence" value="ECO:0007669"/>
    <property type="project" value="UniProtKB-KW"/>
</dbReference>
<keyword evidence="1 7" id="KW-0028">Amino-acid biosynthesis</keyword>
<dbReference type="CDD" id="cd00464">
    <property type="entry name" value="SK"/>
    <property type="match status" value="1"/>
</dbReference>
<accession>A0ABY7WY96</accession>
<dbReference type="Pfam" id="PF01202">
    <property type="entry name" value="SKI"/>
    <property type="match status" value="1"/>
</dbReference>
<dbReference type="InterPro" id="IPR000623">
    <property type="entry name" value="Shikimate_kinase/TSH1"/>
</dbReference>
<evidence type="ECO:0000256" key="2">
    <source>
        <dbReference type="ARBA" id="ARBA00022679"/>
    </source>
</evidence>
<dbReference type="EC" id="2.7.1.71" evidence="7"/>
<evidence type="ECO:0000313" key="9">
    <source>
        <dbReference type="Proteomes" id="UP001213680"/>
    </source>
</evidence>
<keyword evidence="7" id="KW-0479">Metal-binding</keyword>
<gene>
    <name evidence="7" type="primary">aroK</name>
    <name evidence="8" type="ORF">PTI97_08400</name>
</gene>
<feature type="binding site" evidence="7">
    <location>
        <position position="33"/>
    </location>
    <ligand>
        <name>substrate</name>
    </ligand>
</feature>
<keyword evidence="4 7" id="KW-0418">Kinase</keyword>
<dbReference type="Gene3D" id="3.40.50.300">
    <property type="entry name" value="P-loop containing nucleotide triphosphate hydrolases"/>
    <property type="match status" value="1"/>
</dbReference>
<feature type="binding site" evidence="7">
    <location>
        <position position="113"/>
    </location>
    <ligand>
        <name>ATP</name>
        <dbReference type="ChEBI" id="CHEBI:30616"/>
    </ligand>
</feature>
<dbReference type="InterPro" id="IPR031322">
    <property type="entry name" value="Shikimate/glucono_kinase"/>
</dbReference>
<comment type="function">
    <text evidence="7">Catalyzes the specific phosphorylation of the 3-hydroxyl group of shikimic acid using ATP as a cosubstrate.</text>
</comment>
<dbReference type="HAMAP" id="MF_00109">
    <property type="entry name" value="Shikimate_kinase"/>
    <property type="match status" value="1"/>
</dbReference>
<keyword evidence="6 7" id="KW-0057">Aromatic amino acid biosynthesis</keyword>
<comment type="similarity">
    <text evidence="7">Belongs to the shikimate kinase family.</text>
</comment>
<feature type="binding site" evidence="7">
    <location>
        <position position="76"/>
    </location>
    <ligand>
        <name>substrate</name>
    </ligand>
</feature>
<dbReference type="PANTHER" id="PTHR21087">
    <property type="entry name" value="SHIKIMATE KINASE"/>
    <property type="match status" value="1"/>
</dbReference>
<keyword evidence="7" id="KW-0460">Magnesium</keyword>
<evidence type="ECO:0000256" key="6">
    <source>
        <dbReference type="ARBA" id="ARBA00023141"/>
    </source>
</evidence>
<sequence length="162" mass="18554">MNDKPFYIVGFMGTGKSTLFSFFKESGEVADLDSVIEAMTGMDIATYFDRYGEKAFRDVETEALQRVDADYVLTGGGVVERPENISWMRERGTMIHLNLPFEDCWERIKDSNRPLVKKGQVEVQSLYKRRDALYREADESVDASRTPQDIAEHIIRLKEGKA</sequence>
<feature type="binding site" evidence="7">
    <location>
        <position position="57"/>
    </location>
    <ligand>
        <name>substrate</name>
    </ligand>
</feature>
<keyword evidence="3 7" id="KW-0547">Nucleotide-binding</keyword>
<evidence type="ECO:0000313" key="8">
    <source>
        <dbReference type="EMBL" id="WDH74849.1"/>
    </source>
</evidence>
<evidence type="ECO:0000256" key="3">
    <source>
        <dbReference type="ARBA" id="ARBA00022741"/>
    </source>
</evidence>
<evidence type="ECO:0000256" key="7">
    <source>
        <dbReference type="HAMAP-Rule" id="MF_00109"/>
    </source>
</evidence>
<dbReference type="RefSeq" id="WP_274356237.1">
    <property type="nucleotide sequence ID" value="NZ_CP118099.1"/>
</dbReference>
<feature type="binding site" evidence="7">
    <location>
        <begin position="13"/>
        <end position="18"/>
    </location>
    <ligand>
        <name>ATP</name>
        <dbReference type="ChEBI" id="CHEBI:30616"/>
    </ligand>
</feature>
<keyword evidence="9" id="KW-1185">Reference proteome</keyword>
<comment type="subcellular location">
    <subcellularLocation>
        <location evidence="7">Cytoplasm</location>
    </subcellularLocation>
</comment>
<dbReference type="EMBL" id="CP118099">
    <property type="protein sequence ID" value="WDH74849.1"/>
    <property type="molecule type" value="Genomic_DNA"/>
</dbReference>
<dbReference type="SUPFAM" id="SSF52540">
    <property type="entry name" value="P-loop containing nucleoside triphosphate hydrolases"/>
    <property type="match status" value="1"/>
</dbReference>
<comment type="pathway">
    <text evidence="7">Metabolic intermediate biosynthesis; chorismate biosynthesis; chorismate from D-erythrose 4-phosphate and phosphoenolpyruvate: step 5/7.</text>
</comment>
<evidence type="ECO:0000256" key="4">
    <source>
        <dbReference type="ARBA" id="ARBA00022777"/>
    </source>
</evidence>
<proteinExistence type="inferred from homology"/>
<name>A0ABY7WY96_9BACL</name>
<evidence type="ECO:0000256" key="5">
    <source>
        <dbReference type="ARBA" id="ARBA00022840"/>
    </source>
</evidence>